<protein>
    <submittedName>
        <fullName evidence="8">CidA/LrgA family protein</fullName>
    </submittedName>
</protein>
<keyword evidence="3 6" id="KW-0812">Transmembrane</keyword>
<keyword evidence="4 6" id="KW-1133">Transmembrane helix</keyword>
<gene>
    <name evidence="7" type="ORF">BCB69_05920</name>
    <name evidence="8" type="ORF">DX915_03480</name>
</gene>
<dbReference type="Proteomes" id="UP000094757">
    <property type="component" value="Chromosome"/>
</dbReference>
<feature type="transmembrane region" description="Helical" evidence="6">
    <location>
        <begin position="31"/>
        <end position="50"/>
    </location>
</feature>
<keyword evidence="2" id="KW-1003">Cell membrane</keyword>
<dbReference type="PANTHER" id="PTHR33931">
    <property type="entry name" value="HOLIN-LIKE PROTEIN CIDA-RELATED"/>
    <property type="match status" value="1"/>
</dbReference>
<accession>A0A1B3WEW7</accession>
<dbReference type="Proteomes" id="UP000266262">
    <property type="component" value="Unassembled WGS sequence"/>
</dbReference>
<evidence type="ECO:0000256" key="5">
    <source>
        <dbReference type="ARBA" id="ARBA00023136"/>
    </source>
</evidence>
<dbReference type="EMBL" id="QWKU01000001">
    <property type="protein sequence ID" value="RID94580.1"/>
    <property type="molecule type" value="Genomic_DNA"/>
</dbReference>
<dbReference type="STRING" id="39950.BCB69_05920"/>
<comment type="subcellular location">
    <subcellularLocation>
        <location evidence="1">Cell membrane</location>
        <topology evidence="1">Multi-pass membrane protein</topology>
    </subcellularLocation>
</comment>
<evidence type="ECO:0000256" key="6">
    <source>
        <dbReference type="SAM" id="Phobius"/>
    </source>
</evidence>
<reference evidence="9" key="2">
    <citation type="submission" date="2016-08" db="EMBL/GenBank/DDBJ databases">
        <authorList>
            <person name="Holder M.E."/>
            <person name="Ajami N.J."/>
            <person name="Petrosino J.F."/>
        </authorList>
    </citation>
    <scope>NUCLEOTIDE SEQUENCE [LARGE SCALE GENOMIC DNA]</scope>
    <source>
        <strain evidence="9">F0677</strain>
    </source>
</reference>
<keyword evidence="5 6" id="KW-0472">Membrane</keyword>
<evidence type="ECO:0000313" key="7">
    <source>
        <dbReference type="EMBL" id="AOH39518.1"/>
    </source>
</evidence>
<evidence type="ECO:0000256" key="2">
    <source>
        <dbReference type="ARBA" id="ARBA00022475"/>
    </source>
</evidence>
<evidence type="ECO:0000313" key="9">
    <source>
        <dbReference type="Proteomes" id="UP000094757"/>
    </source>
</evidence>
<evidence type="ECO:0000313" key="10">
    <source>
        <dbReference type="Proteomes" id="UP000266262"/>
    </source>
</evidence>
<evidence type="ECO:0000256" key="3">
    <source>
        <dbReference type="ARBA" id="ARBA00022692"/>
    </source>
</evidence>
<name>A0A1B3WEW7_9FIRM</name>
<organism evidence="7 9">
    <name type="scientific">Dialister pneumosintes</name>
    <dbReference type="NCBI Taxonomy" id="39950"/>
    <lineage>
        <taxon>Bacteria</taxon>
        <taxon>Bacillati</taxon>
        <taxon>Bacillota</taxon>
        <taxon>Negativicutes</taxon>
        <taxon>Veillonellales</taxon>
        <taxon>Veillonellaceae</taxon>
        <taxon>Dialister</taxon>
    </lineage>
</organism>
<dbReference type="EMBL" id="CP017037">
    <property type="protein sequence ID" value="AOH39518.1"/>
    <property type="molecule type" value="Genomic_DNA"/>
</dbReference>
<reference evidence="8 10" key="3">
    <citation type="submission" date="2018-08" db="EMBL/GenBank/DDBJ databases">
        <title>Draft genome sequence of Dialister pneumosintes KCOM 1685.</title>
        <authorList>
            <person name="Kook J.-K."/>
            <person name="Park S.-N."/>
            <person name="Lim Y.K."/>
        </authorList>
    </citation>
    <scope>NUCLEOTIDE SEQUENCE [LARGE SCALE GENOMIC DNA]</scope>
    <source>
        <strain evidence="8 10">KCOM 1685</strain>
    </source>
</reference>
<dbReference type="InterPro" id="IPR005538">
    <property type="entry name" value="LrgA/CidA"/>
</dbReference>
<feature type="transmembrane region" description="Helical" evidence="6">
    <location>
        <begin position="57"/>
        <end position="75"/>
    </location>
</feature>
<proteinExistence type="predicted"/>
<dbReference type="GO" id="GO:0005886">
    <property type="term" value="C:plasma membrane"/>
    <property type="evidence" value="ECO:0007669"/>
    <property type="project" value="UniProtKB-SubCell"/>
</dbReference>
<evidence type="ECO:0000256" key="4">
    <source>
        <dbReference type="ARBA" id="ARBA00022989"/>
    </source>
</evidence>
<keyword evidence="10" id="KW-1185">Reference proteome</keyword>
<dbReference type="Pfam" id="PF03788">
    <property type="entry name" value="LrgA"/>
    <property type="match status" value="1"/>
</dbReference>
<evidence type="ECO:0000256" key="1">
    <source>
        <dbReference type="ARBA" id="ARBA00004651"/>
    </source>
</evidence>
<dbReference type="AlphaFoldDB" id="A0A1B3WEW7"/>
<dbReference type="RefSeq" id="WP_022513183.1">
    <property type="nucleotide sequence ID" value="NZ_CP017037.1"/>
</dbReference>
<feature type="transmembrane region" description="Helical" evidence="6">
    <location>
        <begin position="87"/>
        <end position="112"/>
    </location>
</feature>
<evidence type="ECO:0000313" key="8">
    <source>
        <dbReference type="EMBL" id="RID94580.1"/>
    </source>
</evidence>
<dbReference type="PANTHER" id="PTHR33931:SF2">
    <property type="entry name" value="HOLIN-LIKE PROTEIN CIDA"/>
    <property type="match status" value="1"/>
</dbReference>
<reference evidence="7" key="1">
    <citation type="submission" date="2016-08" db="EMBL/GenBank/DDBJ databases">
        <authorList>
            <person name="Seilhamer J.J."/>
        </authorList>
    </citation>
    <scope>NUCLEOTIDE SEQUENCE [LARGE SCALE GENOMIC DNA]</scope>
    <source>
        <strain evidence="7">F0677</strain>
    </source>
</reference>
<dbReference type="KEGG" id="dpn:BCB69_05920"/>
<sequence>MLPILKQFGIIITLSFIGEVLHSILPLPVPASIYGIILLFICLRSHLLHVIQIRETIYFLIEIMPILFIPAAVGLMDSWSLIQPKLFPYLLIIIIGLVVVMVVSGLTTQCIIRYQNKSK</sequence>
<dbReference type="OrthoDB" id="3176438at2"/>